<evidence type="ECO:0000256" key="6">
    <source>
        <dbReference type="ARBA" id="ARBA00022792"/>
    </source>
</evidence>
<keyword evidence="6" id="KW-0999">Mitochondrion inner membrane</keyword>
<evidence type="ECO:0000256" key="11">
    <source>
        <dbReference type="ARBA" id="ARBA00023196"/>
    </source>
</evidence>
<dbReference type="Pfam" id="PF02823">
    <property type="entry name" value="ATP-synt_DE_N"/>
    <property type="match status" value="1"/>
</dbReference>
<keyword evidence="7" id="KW-0809">Transit peptide</keyword>
<keyword evidence="12" id="KW-0066">ATP synthesis</keyword>
<feature type="compositionally biased region" description="Polar residues" evidence="15">
    <location>
        <begin position="478"/>
        <end position="508"/>
    </location>
</feature>
<keyword evidence="4" id="KW-0813">Transport</keyword>
<feature type="coiled-coil region" evidence="14">
    <location>
        <begin position="1118"/>
        <end position="1145"/>
    </location>
</feature>
<evidence type="ECO:0000256" key="12">
    <source>
        <dbReference type="ARBA" id="ARBA00023310"/>
    </source>
</evidence>
<evidence type="ECO:0000256" key="4">
    <source>
        <dbReference type="ARBA" id="ARBA00022448"/>
    </source>
</evidence>
<feature type="compositionally biased region" description="Polar residues" evidence="15">
    <location>
        <begin position="594"/>
        <end position="606"/>
    </location>
</feature>
<keyword evidence="14" id="KW-0175">Coiled coil</keyword>
<feature type="compositionally biased region" description="Low complexity" evidence="15">
    <location>
        <begin position="1263"/>
        <end position="1274"/>
    </location>
</feature>
<evidence type="ECO:0000256" key="5">
    <source>
        <dbReference type="ARBA" id="ARBA00022781"/>
    </source>
</evidence>
<dbReference type="Gene3D" id="2.60.15.10">
    <property type="entry name" value="F0F1 ATP synthase delta/epsilon subunit, N-terminal"/>
    <property type="match status" value="1"/>
</dbReference>
<dbReference type="FunFam" id="2.60.15.10:FF:000003">
    <property type="entry name" value="ATP synthase subunit delta, mitochondrial"/>
    <property type="match status" value="1"/>
</dbReference>
<evidence type="ECO:0000256" key="1">
    <source>
        <dbReference type="ARBA" id="ARBA00004273"/>
    </source>
</evidence>
<evidence type="ECO:0000313" key="18">
    <source>
        <dbReference type="EMBL" id="CAE7206743.1"/>
    </source>
</evidence>
<feature type="region of interest" description="Disordered" evidence="15">
    <location>
        <begin position="1970"/>
        <end position="2008"/>
    </location>
</feature>
<dbReference type="SUPFAM" id="SSF51344">
    <property type="entry name" value="Epsilon subunit of F1F0-ATP synthase N-terminal domain"/>
    <property type="match status" value="1"/>
</dbReference>
<evidence type="ECO:0000256" key="9">
    <source>
        <dbReference type="ARBA" id="ARBA00023128"/>
    </source>
</evidence>
<dbReference type="Proteomes" id="UP000472372">
    <property type="component" value="Chromosome 9"/>
</dbReference>
<evidence type="ECO:0000256" key="14">
    <source>
        <dbReference type="SAM" id="Coils"/>
    </source>
</evidence>
<protein>
    <recommendedName>
        <fullName evidence="3">ATP synthase subunit delta, mitochondrial</fullName>
    </recommendedName>
    <alternativeName>
        <fullName evidence="13">F-ATPase delta subunit</fullName>
    </alternativeName>
</protein>
<dbReference type="Pfam" id="PF21334">
    <property type="entry name" value="ATPD_C_fung"/>
    <property type="match status" value="1"/>
</dbReference>
<keyword evidence="8" id="KW-0406">Ion transport</keyword>
<dbReference type="PANTHER" id="PTHR13822:SF7">
    <property type="entry name" value="ATP SYNTHASE SUBUNIT DELTA, MITOCHONDRIAL"/>
    <property type="match status" value="1"/>
</dbReference>
<feature type="region of interest" description="Disordered" evidence="15">
    <location>
        <begin position="585"/>
        <end position="608"/>
    </location>
</feature>
<feature type="compositionally biased region" description="Basic and acidic residues" evidence="15">
    <location>
        <begin position="1337"/>
        <end position="1351"/>
    </location>
</feature>
<dbReference type="GO" id="GO:0005743">
    <property type="term" value="C:mitochondrial inner membrane"/>
    <property type="evidence" value="ECO:0007669"/>
    <property type="project" value="UniProtKB-SubCell"/>
</dbReference>
<keyword evidence="9" id="KW-0496">Mitochondrion</keyword>
<keyword evidence="10" id="KW-0472">Membrane</keyword>
<accession>A0A6S6WBX2</accession>
<feature type="region of interest" description="Disordered" evidence="15">
    <location>
        <begin position="457"/>
        <end position="560"/>
    </location>
</feature>
<feature type="region of interest" description="Disordered" evidence="15">
    <location>
        <begin position="624"/>
        <end position="665"/>
    </location>
</feature>
<sequence length="2063" mass="228998">MSSLRIARAALRARPAAIARPIQRRGYAEVANDKIKLSLALPHQSIYKSQDVVQVNLPAETGDMGVLANHVASIEQLKPGLVEIIEESGGSKQFFLSGGFAVVQPNSVLSINAVEGYPLEDFSAEAVRNQIGEAQKIASGSGSEADIAEAKIELEVLESLQAALKYHTNTSPNKHTHAQVLDRIGRSYPEPRAAGSVGRTPSPVGAHTEERSLTSSAIEPKRRSSIPGPASHLKGQTWQSQAVPLPSRQPKLVSVRSAKNFFEKKVSQPPSASLLPSSATATRTDSASPKIHPSSPSHSSTRDPSPDVLRTTRPLPTEKDTSHTADENTFSVEKDTLDNVDKTTSSIVEDDTSPIGLPLRSLTEPDAVEAVQSVTPYSDIEIGESVPEVIIRRATVVADMVSQEDNPSEPEADEDATEHMKPTTVFSDPTGNANLLRFEKRVADGRPAPHSVSRLTLGVDKEPKRQHGEGPSDRLVSRLSTRRSMSAIETTQAQTPNRRQSLLGSQRARSYRDIRTAFEEHGESVPKRTESRSTHIHESLGNPDEVADGPTRRRFSKTSSPNFQLFRDRFGKHVDIRKRPEVNISKGLGYDGSHSPNLSRRNTTSGPVPVVNTGIDALQQNKEVPGDVDNRQGYGRRMTQDFGFPGARTRPHGTTRSSKPLQDPDRWVKRACGHFSYMGNIEHREHAQKRTCRQCSVRVNQPEQLPIHQQWTRKRDLTRSSTSTSSSKRLRKASDRNTRRRQQHTECVPTDRCGDTFAEDLGQIIESILKDHASTLQDVIDNIKNSQPSLAKLQRASGELVQRCQPASCCVYSGNTCQLPCEHQTADEASDSVSEPCSDQQQISLYDAPKEAKKLNVGSPGRVGPTINDRRLNLIKGVKSMPDLVDLVKSAADDFGVDLELRPGAQDEEMFLNATYESTPCYSCSSCGDDHLGTIGEIIVKDEEDSWLQQARRRLMEILETREQLMSELDSIAGDIGVQVEDHQHPKLVADSAQSVLRELSTVSSTEHAQSRKKPVDAATKRASIIINKNIDEENSGVARSELSTVVDSATTDSNTLPALDIRLGIQRGERSNYIQHSSSTSELRCDLQNKENDVSLNKPQLNVAVKHIGHHSAGPSYHRYTEMIEHLENMIRDLERRLDQEQQKISTLGYGKETLTMSAEHTADSKSVGASYPMAKRKAECPRDKYRKSPTTEYLARQSEGPRSSTTKDETTSASTSDNEKVMSGAGVSTIPLEESSATERIMTHRRSSFISRQPMRDPERTFSFSSPTSCSSDEPTVNLQPSPVTEPEQPLHFPIDQKTFSESSPLQPVRSNSASSPSTLPESDHLHQNSTRGSDSIRCRQPNAKEPERINTSFLHHSALYEPPEESFLLEAKDQMPSLLNSASNEPEMELYEPPGRPYYKTSKETDIKGPECCEVLPKSVESSPFGEKTSPTRLLIERIGRLLGFPKIRYSTGSGKCSSASSESFRFVDIVEEYPAVYSAAAKQVRRGDDATGVHTNLELPTMTQLERSPAAPTELLECTSGSSTTIEDIQYTANRHHILPEETITEENPKRTSKTGLSCDSESSGFRSSQRNAEELSIACLKLETSETKAPSEFLQNTPKVPNRPQNRRKKVAAPGIVASSPEATRMDLILATPPSIPVKKSKKLANYPLDQQHPPVSSYPLRPTPVWIKPDNMAPPPKLKSLSPIRKRRCRNIACVHLLSAVKTGSLPNPFEKRHQKEHQCHLGERYKDKRIISVNLNTSIMTEDPVFSPFQQKNNSQGNSSFTLSKTCTATHSTQPSKGAATALLVPSPHLFAGASTSVHGHSPQFAETRHRQQKATTRRPVLHRFGRYVHKEELELDPRLPPVTNLASRPFVAIRRSPVSINFRRERLLVTRRRAIYAPKRLHLNVGRRVTRNPLAHAELRRMRNITGLCPKKAHQSPKSHTYQDAGKQTEEVKYIKPLARLFQKCKIRAHKQRFNHRQITVMPSLPSQKAETGTLPALHSRPQAKRHPPTQTKGSSPLMRLHTRLPIIKVTPESTKYQGQDHIPIIITPLQRDRLNPQQNSIRRPRYPEPQRVQA</sequence>
<feature type="region of interest" description="Disordered" evidence="15">
    <location>
        <begin position="400"/>
        <end position="431"/>
    </location>
</feature>
<feature type="compositionally biased region" description="Low complexity" evidence="15">
    <location>
        <begin position="269"/>
        <end position="299"/>
    </location>
</feature>
<feature type="region of interest" description="Disordered" evidence="15">
    <location>
        <begin position="188"/>
        <end position="250"/>
    </location>
</feature>
<evidence type="ECO:0000256" key="2">
    <source>
        <dbReference type="ARBA" id="ARBA00005712"/>
    </source>
</evidence>
<dbReference type="HAMAP" id="MF_00530">
    <property type="entry name" value="ATP_synth_epsil_bac"/>
    <property type="match status" value="1"/>
</dbReference>
<comment type="similarity">
    <text evidence="2">Belongs to the ATPase epsilon chain family.</text>
</comment>
<dbReference type="PANTHER" id="PTHR13822">
    <property type="entry name" value="ATP SYNTHASE DELTA/EPSILON CHAIN"/>
    <property type="match status" value="1"/>
</dbReference>
<feature type="region of interest" description="Disordered" evidence="15">
    <location>
        <begin position="1546"/>
        <end position="1575"/>
    </location>
</feature>
<feature type="compositionally biased region" description="Basic and acidic residues" evidence="15">
    <location>
        <begin position="316"/>
        <end position="341"/>
    </location>
</feature>
<dbReference type="GO" id="GO:0046933">
    <property type="term" value="F:proton-transporting ATP synthase activity, rotational mechanism"/>
    <property type="evidence" value="ECO:0007669"/>
    <property type="project" value="InterPro"/>
</dbReference>
<dbReference type="InterPro" id="IPR036771">
    <property type="entry name" value="ATPsynth_dsu/esu_N"/>
</dbReference>
<evidence type="ECO:0000256" key="7">
    <source>
        <dbReference type="ARBA" id="ARBA00022946"/>
    </source>
</evidence>
<feature type="domain" description="F1F0-ATP synthase subunit delta C-terminal" evidence="17">
    <location>
        <begin position="122"/>
        <end position="162"/>
    </location>
</feature>
<evidence type="ECO:0000256" key="8">
    <source>
        <dbReference type="ARBA" id="ARBA00023065"/>
    </source>
</evidence>
<organism evidence="18 19">
    <name type="scientific">Pyrenophora teres f. teres</name>
    <dbReference type="NCBI Taxonomy" id="97479"/>
    <lineage>
        <taxon>Eukaryota</taxon>
        <taxon>Fungi</taxon>
        <taxon>Dikarya</taxon>
        <taxon>Ascomycota</taxon>
        <taxon>Pezizomycotina</taxon>
        <taxon>Dothideomycetes</taxon>
        <taxon>Pleosporomycetidae</taxon>
        <taxon>Pleosporales</taxon>
        <taxon>Pleosporineae</taxon>
        <taxon>Pleosporaceae</taxon>
        <taxon>Pyrenophora</taxon>
    </lineage>
</organism>
<feature type="compositionally biased region" description="Basic and acidic residues" evidence="15">
    <location>
        <begin position="510"/>
        <end position="538"/>
    </location>
</feature>
<keyword evidence="11" id="KW-0139">CF(1)</keyword>
<feature type="compositionally biased region" description="Polar residues" evidence="15">
    <location>
        <begin position="1558"/>
        <end position="1575"/>
    </location>
</feature>
<evidence type="ECO:0000313" key="19">
    <source>
        <dbReference type="Proteomes" id="UP000472372"/>
    </source>
</evidence>
<name>A0A6S6WBX2_9PLEO</name>
<evidence type="ECO:0000256" key="3">
    <source>
        <dbReference type="ARBA" id="ARBA00016960"/>
    </source>
</evidence>
<feature type="domain" description="ATP synthase F1 complex delta/epsilon subunit N-terminal" evidence="16">
    <location>
        <begin position="36"/>
        <end position="108"/>
    </location>
</feature>
<feature type="region of interest" description="Disordered" evidence="15">
    <location>
        <begin position="706"/>
        <end position="747"/>
    </location>
</feature>
<feature type="region of interest" description="Disordered" evidence="15">
    <location>
        <begin position="1162"/>
        <end position="1352"/>
    </location>
</feature>
<dbReference type="EMBL" id="HG992985">
    <property type="protein sequence ID" value="CAE7206743.1"/>
    <property type="molecule type" value="Genomic_DNA"/>
</dbReference>
<dbReference type="GO" id="GO:0045259">
    <property type="term" value="C:proton-transporting ATP synthase complex"/>
    <property type="evidence" value="ECO:0007669"/>
    <property type="project" value="UniProtKB-KW"/>
</dbReference>
<proteinExistence type="inferred from homology"/>
<reference evidence="18" key="1">
    <citation type="submission" date="2021-02" db="EMBL/GenBank/DDBJ databases">
        <authorList>
            <person name="Syme A R."/>
            <person name="Syme A R."/>
            <person name="Moolhuijzen P."/>
        </authorList>
    </citation>
    <scope>NUCLEOTIDE SEQUENCE</scope>
    <source>
        <strain evidence="18">W1-1</strain>
    </source>
</reference>
<dbReference type="InterPro" id="IPR001469">
    <property type="entry name" value="ATP_synth_F1_dsu/esu"/>
</dbReference>
<feature type="compositionally biased region" description="Acidic residues" evidence="15">
    <location>
        <begin position="406"/>
        <end position="416"/>
    </location>
</feature>
<feature type="compositionally biased region" description="Polar residues" evidence="15">
    <location>
        <begin position="1275"/>
        <end position="1285"/>
    </location>
</feature>
<evidence type="ECO:0000259" key="16">
    <source>
        <dbReference type="Pfam" id="PF02823"/>
    </source>
</evidence>
<dbReference type="InterPro" id="IPR020546">
    <property type="entry name" value="ATP_synth_F1_dsu/esu_N"/>
</dbReference>
<feature type="compositionally biased region" description="Basic and acidic residues" evidence="15">
    <location>
        <begin position="459"/>
        <end position="476"/>
    </location>
</feature>
<feature type="compositionally biased region" description="Polar residues" evidence="15">
    <location>
        <begin position="1300"/>
        <end position="1323"/>
    </location>
</feature>
<feature type="region of interest" description="Disordered" evidence="15">
    <location>
        <begin position="264"/>
        <end position="351"/>
    </location>
</feature>
<keyword evidence="5" id="KW-0375">Hydrogen ion transport</keyword>
<dbReference type="InterPro" id="IPR048938">
    <property type="entry name" value="ATPD_C_fung"/>
</dbReference>
<dbReference type="CDD" id="cd12152">
    <property type="entry name" value="F1-ATPase_delta"/>
    <property type="match status" value="1"/>
</dbReference>
<dbReference type="Gene3D" id="6.10.140.880">
    <property type="match status" value="1"/>
</dbReference>
<evidence type="ECO:0000256" key="13">
    <source>
        <dbReference type="ARBA" id="ARBA00031669"/>
    </source>
</evidence>
<feature type="region of interest" description="Disordered" evidence="15">
    <location>
        <begin position="1595"/>
        <end position="1617"/>
    </location>
</feature>
<comment type="subcellular location">
    <subcellularLocation>
        <location evidence="1">Mitochondrion inner membrane</location>
    </subcellularLocation>
</comment>
<evidence type="ECO:0000256" key="15">
    <source>
        <dbReference type="SAM" id="MobiDB-lite"/>
    </source>
</evidence>
<evidence type="ECO:0000256" key="10">
    <source>
        <dbReference type="ARBA" id="ARBA00023136"/>
    </source>
</evidence>
<feature type="region of interest" description="Disordered" evidence="15">
    <location>
        <begin position="2037"/>
        <end position="2063"/>
    </location>
</feature>
<evidence type="ECO:0000259" key="17">
    <source>
        <dbReference type="Pfam" id="PF21334"/>
    </source>
</evidence>
<gene>
    <name evidence="18" type="ORF">PTTW11_09602</name>
</gene>